<comment type="caution">
    <text evidence="1">The sequence shown here is derived from an EMBL/GenBank/DDBJ whole genome shotgun (WGS) entry which is preliminary data.</text>
</comment>
<protein>
    <submittedName>
        <fullName evidence="1">Uncharacterized protein</fullName>
    </submittedName>
</protein>
<evidence type="ECO:0000313" key="1">
    <source>
        <dbReference type="EMBL" id="MED6121872.1"/>
    </source>
</evidence>
<organism evidence="1 2">
    <name type="scientific">Stylosanthes scabra</name>
    <dbReference type="NCBI Taxonomy" id="79078"/>
    <lineage>
        <taxon>Eukaryota</taxon>
        <taxon>Viridiplantae</taxon>
        <taxon>Streptophyta</taxon>
        <taxon>Embryophyta</taxon>
        <taxon>Tracheophyta</taxon>
        <taxon>Spermatophyta</taxon>
        <taxon>Magnoliopsida</taxon>
        <taxon>eudicotyledons</taxon>
        <taxon>Gunneridae</taxon>
        <taxon>Pentapetalae</taxon>
        <taxon>rosids</taxon>
        <taxon>fabids</taxon>
        <taxon>Fabales</taxon>
        <taxon>Fabaceae</taxon>
        <taxon>Papilionoideae</taxon>
        <taxon>50 kb inversion clade</taxon>
        <taxon>dalbergioids sensu lato</taxon>
        <taxon>Dalbergieae</taxon>
        <taxon>Pterocarpus clade</taxon>
        <taxon>Stylosanthes</taxon>
    </lineage>
</organism>
<dbReference type="Proteomes" id="UP001341840">
    <property type="component" value="Unassembled WGS sequence"/>
</dbReference>
<reference evidence="1 2" key="1">
    <citation type="journal article" date="2023" name="Plants (Basel)">
        <title>Bridging the Gap: Combining Genomics and Transcriptomics Approaches to Understand Stylosanthes scabra, an Orphan Legume from the Brazilian Caatinga.</title>
        <authorList>
            <person name="Ferreira-Neto J.R.C."/>
            <person name="da Silva M.D."/>
            <person name="Binneck E."/>
            <person name="de Melo N.F."/>
            <person name="da Silva R.H."/>
            <person name="de Melo A.L.T.M."/>
            <person name="Pandolfi V."/>
            <person name="Bustamante F.O."/>
            <person name="Brasileiro-Vidal A.C."/>
            <person name="Benko-Iseppon A.M."/>
        </authorList>
    </citation>
    <scope>NUCLEOTIDE SEQUENCE [LARGE SCALE GENOMIC DNA]</scope>
    <source>
        <tissue evidence="1">Leaves</tissue>
    </source>
</reference>
<sequence>MGNEESIRWMTPALKQEVRHKFATDEGFQRWSAKNKVNRASTKVGALHCGGSATIPSTQEWMANELNREPTLAEVFKQTHTKKRDMEEWMDERSERLNLHFTELGTRT</sequence>
<dbReference type="InterPro" id="IPR004252">
    <property type="entry name" value="Probable_transposase_24"/>
</dbReference>
<accession>A0ABU6RCW4</accession>
<keyword evidence="2" id="KW-1185">Reference proteome</keyword>
<dbReference type="Pfam" id="PF03004">
    <property type="entry name" value="Transposase_24"/>
    <property type="match status" value="1"/>
</dbReference>
<gene>
    <name evidence="1" type="ORF">PIB30_034190</name>
</gene>
<proteinExistence type="predicted"/>
<dbReference type="EMBL" id="JASCZI010030366">
    <property type="protein sequence ID" value="MED6121872.1"/>
    <property type="molecule type" value="Genomic_DNA"/>
</dbReference>
<name>A0ABU6RCW4_9FABA</name>
<evidence type="ECO:0000313" key="2">
    <source>
        <dbReference type="Proteomes" id="UP001341840"/>
    </source>
</evidence>